<proteinExistence type="predicted"/>
<dbReference type="Proteomes" id="UP001243623">
    <property type="component" value="Chromosome"/>
</dbReference>
<evidence type="ECO:0000313" key="1">
    <source>
        <dbReference type="EMBL" id="WIW70629.1"/>
    </source>
</evidence>
<dbReference type="AlphaFoldDB" id="A0A9Y2AGZ0"/>
<dbReference type="EMBL" id="CP120678">
    <property type="protein sequence ID" value="WIW70629.1"/>
    <property type="molecule type" value="Genomic_DNA"/>
</dbReference>
<gene>
    <name evidence="1" type="ORF">P3F81_12195</name>
</gene>
<sequence length="148" mass="16848">MGALKNSKEKITSKQLALLHIAKSQLGLDDMDYRSVLDLYGGVESAKNLTADGFKSVMAYLEKIGFKNKAKRVYQKNKPLYADPNGLPYPAQLNKVNQLFIDMEMLEPERQQGFCRRVIKKPWPQTRDETSKVIEGLKAMLARKKKSL</sequence>
<keyword evidence="2" id="KW-1185">Reference proteome</keyword>
<reference evidence="1" key="1">
    <citation type="submission" date="2023-03" db="EMBL/GenBank/DDBJ databases">
        <title>Selenobaculum gbiensis gen. nov. sp. nov., a new bacterium isolated from the gut microbiota of IBD patient.</title>
        <authorList>
            <person name="Yeo S."/>
            <person name="Park H."/>
            <person name="Huh C.S."/>
        </authorList>
    </citation>
    <scope>NUCLEOTIDE SEQUENCE</scope>
    <source>
        <strain evidence="1">ICN-92133</strain>
    </source>
</reference>
<name>A0A9Y2AGZ0_9FIRM</name>
<protein>
    <submittedName>
        <fullName evidence="1">Regulatory protein GemA</fullName>
    </submittedName>
</protein>
<organism evidence="1 2">
    <name type="scientific">Selenobaculum gibii</name>
    <dbReference type="NCBI Taxonomy" id="3054208"/>
    <lineage>
        <taxon>Bacteria</taxon>
        <taxon>Bacillati</taxon>
        <taxon>Bacillota</taxon>
        <taxon>Negativicutes</taxon>
        <taxon>Selenomonadales</taxon>
        <taxon>Selenomonadaceae</taxon>
        <taxon>Selenobaculum</taxon>
    </lineage>
</organism>
<dbReference type="KEGG" id="sgbi:P3F81_12195"/>
<dbReference type="RefSeq" id="WP_309320471.1">
    <property type="nucleotide sequence ID" value="NZ_CP120678.1"/>
</dbReference>
<accession>A0A9Y2AGZ0</accession>
<evidence type="ECO:0000313" key="2">
    <source>
        <dbReference type="Proteomes" id="UP001243623"/>
    </source>
</evidence>
<dbReference type="InterPro" id="IPR009363">
    <property type="entry name" value="Phage_Mu_Gp16"/>
</dbReference>
<dbReference type="Pfam" id="PF06252">
    <property type="entry name" value="GemA"/>
    <property type="match status" value="1"/>
</dbReference>